<keyword evidence="3" id="KW-1185">Reference proteome</keyword>
<feature type="region of interest" description="Disordered" evidence="1">
    <location>
        <begin position="30"/>
        <end position="70"/>
    </location>
</feature>
<protein>
    <submittedName>
        <fullName evidence="2">Uncharacterized protein</fullName>
    </submittedName>
</protein>
<evidence type="ECO:0000313" key="3">
    <source>
        <dbReference type="Proteomes" id="UP001472677"/>
    </source>
</evidence>
<evidence type="ECO:0000256" key="1">
    <source>
        <dbReference type="SAM" id="MobiDB-lite"/>
    </source>
</evidence>
<dbReference type="EMBL" id="JBBPBM010000011">
    <property type="protein sequence ID" value="KAK8563916.1"/>
    <property type="molecule type" value="Genomic_DNA"/>
</dbReference>
<proteinExistence type="predicted"/>
<dbReference type="Proteomes" id="UP001472677">
    <property type="component" value="Unassembled WGS sequence"/>
</dbReference>
<evidence type="ECO:0000313" key="2">
    <source>
        <dbReference type="EMBL" id="KAK8563916.1"/>
    </source>
</evidence>
<gene>
    <name evidence="2" type="ORF">V6N12_036051</name>
</gene>
<reference evidence="2 3" key="1">
    <citation type="journal article" date="2024" name="G3 (Bethesda)">
        <title>Genome assembly of Hibiscus sabdariffa L. provides insights into metabolisms of medicinal natural products.</title>
        <authorList>
            <person name="Kim T."/>
        </authorList>
    </citation>
    <scope>NUCLEOTIDE SEQUENCE [LARGE SCALE GENOMIC DNA]</scope>
    <source>
        <strain evidence="2">TK-2024</strain>
        <tissue evidence="2">Old leaves</tissue>
    </source>
</reference>
<name>A0ABR2EPX3_9ROSI</name>
<comment type="caution">
    <text evidence="2">The sequence shown here is derived from an EMBL/GenBank/DDBJ whole genome shotgun (WGS) entry which is preliminary data.</text>
</comment>
<accession>A0ABR2EPX3</accession>
<sequence length="70" mass="7796">MRYRPTSPVSRIQFREKLIKNMISALIVPNPPPLAKHKRPSLEVGGESHCTSKGHPHGPVLFPNEASEND</sequence>
<organism evidence="2 3">
    <name type="scientific">Hibiscus sabdariffa</name>
    <name type="common">roselle</name>
    <dbReference type="NCBI Taxonomy" id="183260"/>
    <lineage>
        <taxon>Eukaryota</taxon>
        <taxon>Viridiplantae</taxon>
        <taxon>Streptophyta</taxon>
        <taxon>Embryophyta</taxon>
        <taxon>Tracheophyta</taxon>
        <taxon>Spermatophyta</taxon>
        <taxon>Magnoliopsida</taxon>
        <taxon>eudicotyledons</taxon>
        <taxon>Gunneridae</taxon>
        <taxon>Pentapetalae</taxon>
        <taxon>rosids</taxon>
        <taxon>malvids</taxon>
        <taxon>Malvales</taxon>
        <taxon>Malvaceae</taxon>
        <taxon>Malvoideae</taxon>
        <taxon>Hibiscus</taxon>
    </lineage>
</organism>